<name>A0ABQ8T3Y3_PERAM</name>
<comment type="subcellular location">
    <subcellularLocation>
        <location evidence="2">Nucleus</location>
    </subcellularLocation>
</comment>
<sequence>MAGYPTTIFEEEAILLAAVMEDEEREGNRTRRRFWIRDIGRRRGIHGEFHHLIQELHGNNEEFKSYFRLNQEQFHELLSIIEDDIKKNFLLLCLKQYVSFRYLVTGDRFKTIAYSYRTGASTVSSIVNDVCEAIWNRLQDKVLRIPSEEKWKLIAKDFEKLWNFPNCLGAIDGKHVLIRAPSNSGTTFYNYKKTFSIVLLAVVDAHYRFTVIDVGAEGRNSDGGVFSNSVFGKALKDGSLNVPADEPLVPHGQSLPFVFVGDEAFPLKRYLMRPFPRDQVHNNEPKSVFNYRLSRARRIVENTFGILVSQWGVYEKPFRCRVELVDKIVKATCVLHNYMRQNVYVTPVGQCEQEILTQDACLDSIPRVSCNATQEAFNVRQEFMRYFMNEGSVPWQIAYVHRGRNQD</sequence>
<evidence type="ECO:0000256" key="7">
    <source>
        <dbReference type="ARBA" id="ARBA00023242"/>
    </source>
</evidence>
<keyword evidence="10" id="KW-1185">Reference proteome</keyword>
<evidence type="ECO:0000256" key="5">
    <source>
        <dbReference type="ARBA" id="ARBA00022723"/>
    </source>
</evidence>
<evidence type="ECO:0000256" key="2">
    <source>
        <dbReference type="ARBA" id="ARBA00004123"/>
    </source>
</evidence>
<comment type="cofactor">
    <cofactor evidence="1">
        <name>a divalent metal cation</name>
        <dbReference type="ChEBI" id="CHEBI:60240"/>
    </cofactor>
</comment>
<evidence type="ECO:0000313" key="9">
    <source>
        <dbReference type="EMBL" id="KAJ4440948.1"/>
    </source>
</evidence>
<dbReference type="Proteomes" id="UP001148838">
    <property type="component" value="Unassembled WGS sequence"/>
</dbReference>
<dbReference type="InterPro" id="IPR045249">
    <property type="entry name" value="HARBI1-like"/>
</dbReference>
<evidence type="ECO:0000256" key="6">
    <source>
        <dbReference type="ARBA" id="ARBA00022801"/>
    </source>
</evidence>
<evidence type="ECO:0000259" key="8">
    <source>
        <dbReference type="Pfam" id="PF13359"/>
    </source>
</evidence>
<keyword evidence="5" id="KW-0479">Metal-binding</keyword>
<comment type="similarity">
    <text evidence="3">Belongs to the HARBI1 family.</text>
</comment>
<keyword evidence="6" id="KW-0378">Hydrolase</keyword>
<organism evidence="9 10">
    <name type="scientific">Periplaneta americana</name>
    <name type="common">American cockroach</name>
    <name type="synonym">Blatta americana</name>
    <dbReference type="NCBI Taxonomy" id="6978"/>
    <lineage>
        <taxon>Eukaryota</taxon>
        <taxon>Metazoa</taxon>
        <taxon>Ecdysozoa</taxon>
        <taxon>Arthropoda</taxon>
        <taxon>Hexapoda</taxon>
        <taxon>Insecta</taxon>
        <taxon>Pterygota</taxon>
        <taxon>Neoptera</taxon>
        <taxon>Polyneoptera</taxon>
        <taxon>Dictyoptera</taxon>
        <taxon>Blattodea</taxon>
        <taxon>Blattoidea</taxon>
        <taxon>Blattidae</taxon>
        <taxon>Blattinae</taxon>
        <taxon>Periplaneta</taxon>
    </lineage>
</organism>
<evidence type="ECO:0000256" key="3">
    <source>
        <dbReference type="ARBA" id="ARBA00006958"/>
    </source>
</evidence>
<dbReference type="EMBL" id="JAJSOF020000015">
    <property type="protein sequence ID" value="KAJ4440948.1"/>
    <property type="molecule type" value="Genomic_DNA"/>
</dbReference>
<dbReference type="Pfam" id="PF13359">
    <property type="entry name" value="DDE_Tnp_4"/>
    <property type="match status" value="1"/>
</dbReference>
<accession>A0ABQ8T3Y3</accession>
<dbReference type="InterPro" id="IPR027806">
    <property type="entry name" value="HARBI1_dom"/>
</dbReference>
<comment type="caution">
    <text evidence="9">The sequence shown here is derived from an EMBL/GenBank/DDBJ whole genome shotgun (WGS) entry which is preliminary data.</text>
</comment>
<evidence type="ECO:0000256" key="4">
    <source>
        <dbReference type="ARBA" id="ARBA00022722"/>
    </source>
</evidence>
<proteinExistence type="inferred from homology"/>
<protein>
    <recommendedName>
        <fullName evidence="8">DDE Tnp4 domain-containing protein</fullName>
    </recommendedName>
</protein>
<keyword evidence="4" id="KW-0540">Nuclease</keyword>
<reference evidence="9 10" key="1">
    <citation type="journal article" date="2022" name="Allergy">
        <title>Genome assembly and annotation of Periplaneta americana reveal a comprehensive cockroach allergen profile.</title>
        <authorList>
            <person name="Wang L."/>
            <person name="Xiong Q."/>
            <person name="Saelim N."/>
            <person name="Wang L."/>
            <person name="Nong W."/>
            <person name="Wan A.T."/>
            <person name="Shi M."/>
            <person name="Liu X."/>
            <person name="Cao Q."/>
            <person name="Hui J.H.L."/>
            <person name="Sookrung N."/>
            <person name="Leung T.F."/>
            <person name="Tungtrongchitr A."/>
            <person name="Tsui S.K.W."/>
        </authorList>
    </citation>
    <scope>NUCLEOTIDE SEQUENCE [LARGE SCALE GENOMIC DNA]</scope>
    <source>
        <strain evidence="9">PWHHKU_190912</strain>
    </source>
</reference>
<feature type="domain" description="DDE Tnp4" evidence="8">
    <location>
        <begin position="171"/>
        <end position="337"/>
    </location>
</feature>
<evidence type="ECO:0000256" key="1">
    <source>
        <dbReference type="ARBA" id="ARBA00001968"/>
    </source>
</evidence>
<dbReference type="PANTHER" id="PTHR22930:SF269">
    <property type="entry name" value="NUCLEASE HARBI1-LIKE PROTEIN"/>
    <property type="match status" value="1"/>
</dbReference>
<keyword evidence="7" id="KW-0539">Nucleus</keyword>
<evidence type="ECO:0000313" key="10">
    <source>
        <dbReference type="Proteomes" id="UP001148838"/>
    </source>
</evidence>
<gene>
    <name evidence="9" type="ORF">ANN_10797</name>
</gene>
<dbReference type="PANTHER" id="PTHR22930">
    <property type="match status" value="1"/>
</dbReference>